<organism evidence="2 3">
    <name type="scientific">Thelohanellus kitauei</name>
    <name type="common">Myxosporean</name>
    <dbReference type="NCBI Taxonomy" id="669202"/>
    <lineage>
        <taxon>Eukaryota</taxon>
        <taxon>Metazoa</taxon>
        <taxon>Cnidaria</taxon>
        <taxon>Myxozoa</taxon>
        <taxon>Myxosporea</taxon>
        <taxon>Bivalvulida</taxon>
        <taxon>Platysporina</taxon>
        <taxon>Myxobolidae</taxon>
        <taxon>Thelohanellus</taxon>
    </lineage>
</organism>
<protein>
    <submittedName>
        <fullName evidence="2">Uncharacterized protein</fullName>
    </submittedName>
</protein>
<name>A0A0C2MK65_THEKT</name>
<accession>A0A0C2MK65</accession>
<dbReference type="EMBL" id="JWZT01005152">
    <property type="protein sequence ID" value="KII62006.1"/>
    <property type="molecule type" value="Genomic_DNA"/>
</dbReference>
<dbReference type="Proteomes" id="UP000031668">
    <property type="component" value="Unassembled WGS sequence"/>
</dbReference>
<evidence type="ECO:0000313" key="3">
    <source>
        <dbReference type="Proteomes" id="UP000031668"/>
    </source>
</evidence>
<sequence>MYHGGFTSAINEMYTNTETILARANLQPIASSKLRQLSKSTFWVRYHQLGNGIVIYLSMWIICLVEWKLSLCMIKWQKAKFRLDLCILLKFGMLGAIYSDQSTRFESSLNIPRHLMGNGMVERFNGTKEILRSYVEEFHGD</sequence>
<reference evidence="2 3" key="1">
    <citation type="journal article" date="2014" name="Genome Biol. Evol.">
        <title>The genome of the myxosporean Thelohanellus kitauei shows adaptations to nutrient acquisition within its fish host.</title>
        <authorList>
            <person name="Yang Y."/>
            <person name="Xiong J."/>
            <person name="Zhou Z."/>
            <person name="Huo F."/>
            <person name="Miao W."/>
            <person name="Ran C."/>
            <person name="Liu Y."/>
            <person name="Zhang J."/>
            <person name="Feng J."/>
            <person name="Wang M."/>
            <person name="Wang M."/>
            <person name="Wang L."/>
            <person name="Yao B."/>
        </authorList>
    </citation>
    <scope>NUCLEOTIDE SEQUENCE [LARGE SCALE GENOMIC DNA]</scope>
    <source>
        <strain evidence="2">Wuqing</strain>
    </source>
</reference>
<keyword evidence="1" id="KW-0812">Transmembrane</keyword>
<keyword evidence="1" id="KW-1133">Transmembrane helix</keyword>
<evidence type="ECO:0000256" key="1">
    <source>
        <dbReference type="SAM" id="Phobius"/>
    </source>
</evidence>
<feature type="transmembrane region" description="Helical" evidence="1">
    <location>
        <begin position="49"/>
        <end position="69"/>
    </location>
</feature>
<comment type="caution">
    <text evidence="2">The sequence shown here is derived from an EMBL/GenBank/DDBJ whole genome shotgun (WGS) entry which is preliminary data.</text>
</comment>
<keyword evidence="1" id="KW-0472">Membrane</keyword>
<evidence type="ECO:0000313" key="2">
    <source>
        <dbReference type="EMBL" id="KII62006.1"/>
    </source>
</evidence>
<proteinExistence type="predicted"/>
<gene>
    <name evidence="2" type="ORF">RF11_15465</name>
</gene>
<dbReference type="AlphaFoldDB" id="A0A0C2MK65"/>
<keyword evidence="3" id="KW-1185">Reference proteome</keyword>